<dbReference type="PROSITE" id="PS50011">
    <property type="entry name" value="PROTEIN_KINASE_DOM"/>
    <property type="match status" value="1"/>
</dbReference>
<protein>
    <recommendedName>
        <fullName evidence="1">Protein kinase domain-containing protein</fullName>
    </recommendedName>
</protein>
<dbReference type="Pfam" id="PF00069">
    <property type="entry name" value="Pkinase"/>
    <property type="match status" value="1"/>
</dbReference>
<feature type="domain" description="Protein kinase" evidence="1">
    <location>
        <begin position="1"/>
        <end position="124"/>
    </location>
</feature>
<dbReference type="OrthoDB" id="339325at2759"/>
<dbReference type="STRING" id="282301.A0A267DQJ3"/>
<proteinExistence type="predicted"/>
<dbReference type="GO" id="GO:0004672">
    <property type="term" value="F:protein kinase activity"/>
    <property type="evidence" value="ECO:0007669"/>
    <property type="project" value="InterPro"/>
</dbReference>
<evidence type="ECO:0000313" key="3">
    <source>
        <dbReference type="Proteomes" id="UP000215902"/>
    </source>
</evidence>
<name>A0A267DQJ3_9PLAT</name>
<dbReference type="EMBL" id="NIVC01003399">
    <property type="protein sequence ID" value="PAA51573.1"/>
    <property type="molecule type" value="Genomic_DNA"/>
</dbReference>
<keyword evidence="3" id="KW-1185">Reference proteome</keyword>
<dbReference type="InterPro" id="IPR008271">
    <property type="entry name" value="Ser/Thr_kinase_AS"/>
</dbReference>
<comment type="caution">
    <text evidence="2">The sequence shown here is derived from an EMBL/GenBank/DDBJ whole genome shotgun (WGS) entry which is preliminary data.</text>
</comment>
<organism evidence="2 3">
    <name type="scientific">Macrostomum lignano</name>
    <dbReference type="NCBI Taxonomy" id="282301"/>
    <lineage>
        <taxon>Eukaryota</taxon>
        <taxon>Metazoa</taxon>
        <taxon>Spiralia</taxon>
        <taxon>Lophotrochozoa</taxon>
        <taxon>Platyhelminthes</taxon>
        <taxon>Rhabditophora</taxon>
        <taxon>Macrostomorpha</taxon>
        <taxon>Macrostomida</taxon>
        <taxon>Macrostomidae</taxon>
        <taxon>Macrostomum</taxon>
    </lineage>
</organism>
<dbReference type="Proteomes" id="UP000215902">
    <property type="component" value="Unassembled WGS sequence"/>
</dbReference>
<evidence type="ECO:0000313" key="2">
    <source>
        <dbReference type="EMBL" id="PAA51573.1"/>
    </source>
</evidence>
<accession>A0A267DQJ3</accession>
<dbReference type="InterPro" id="IPR000719">
    <property type="entry name" value="Prot_kinase_dom"/>
</dbReference>
<dbReference type="SUPFAM" id="SSF56112">
    <property type="entry name" value="Protein kinase-like (PK-like)"/>
    <property type="match status" value="1"/>
</dbReference>
<dbReference type="PROSITE" id="PS00108">
    <property type="entry name" value="PROTEIN_KINASE_ST"/>
    <property type="match status" value="1"/>
</dbReference>
<dbReference type="InterPro" id="IPR011009">
    <property type="entry name" value="Kinase-like_dom_sf"/>
</dbReference>
<dbReference type="GO" id="GO:0005524">
    <property type="term" value="F:ATP binding"/>
    <property type="evidence" value="ECO:0007669"/>
    <property type="project" value="InterPro"/>
</dbReference>
<dbReference type="Gene3D" id="1.10.510.10">
    <property type="entry name" value="Transferase(Phosphotransferase) domain 1"/>
    <property type="match status" value="1"/>
</dbReference>
<dbReference type="AlphaFoldDB" id="A0A267DQJ3"/>
<gene>
    <name evidence="2" type="ORF">BOX15_Mlig023110g2</name>
</gene>
<evidence type="ECO:0000259" key="1">
    <source>
        <dbReference type="PROSITE" id="PS50011"/>
    </source>
</evidence>
<reference evidence="2 3" key="1">
    <citation type="submission" date="2017-06" db="EMBL/GenBank/DDBJ databases">
        <title>A platform for efficient transgenesis in Macrostomum lignano, a flatworm model organism for stem cell research.</title>
        <authorList>
            <person name="Berezikov E."/>
        </authorList>
    </citation>
    <scope>NUCLEOTIDE SEQUENCE [LARGE SCALE GENOMIC DNA]</scope>
    <source>
        <strain evidence="2">DV1</strain>
        <tissue evidence="2">Whole organism</tissue>
    </source>
</reference>
<feature type="non-terminal residue" evidence="2">
    <location>
        <position position="1"/>
    </location>
</feature>
<sequence>HSHRICHRDIKSPNVLVDESDCRLRLCDFGSARSCRCPANLPKAAAPTRPPQPEWRTSALGTTELPSCCSALLITAAPSTCGQSAACLPSCASATACSWLTTRWTSWWPSSGCWARQPSATCWL</sequence>